<evidence type="ECO:0000259" key="3">
    <source>
        <dbReference type="Pfam" id="PF13946"/>
    </source>
</evidence>
<dbReference type="InterPro" id="IPR011049">
    <property type="entry name" value="Serralysin-like_metalloprot_C"/>
</dbReference>
<dbReference type="PROSITE" id="PS00330">
    <property type="entry name" value="HEMOLYSIN_CALCIUM"/>
    <property type="match status" value="3"/>
</dbReference>
<comment type="subcellular location">
    <subcellularLocation>
        <location evidence="1">Secreted</location>
    </subcellularLocation>
</comment>
<reference evidence="4" key="1">
    <citation type="submission" date="2021-02" db="EMBL/GenBank/DDBJ databases">
        <title>Rhodobacter shimadae sp. nov., an aerobic anoxygenic phototrophic bacterium isolated from a hot spring.</title>
        <authorList>
            <person name="Muramatsu S."/>
            <person name="Haruta S."/>
            <person name="Hirose S."/>
            <person name="Hanada S."/>
        </authorList>
    </citation>
    <scope>NUCLEOTIDE SEQUENCE</scope>
    <source>
        <strain evidence="4">N10</strain>
        <plasmid evidence="4">unnamed3</plasmid>
    </source>
</reference>
<proteinExistence type="predicted"/>
<keyword evidence="5" id="KW-1185">Reference proteome</keyword>
<keyword evidence="4" id="KW-0614">Plasmid</keyword>
<protein>
    <submittedName>
        <fullName evidence="4">DUF4214 domain-containing protein</fullName>
    </submittedName>
</protein>
<dbReference type="Gene3D" id="2.150.10.10">
    <property type="entry name" value="Serralysin-like metalloprotease, C-terminal"/>
    <property type="match status" value="3"/>
</dbReference>
<evidence type="ECO:0000313" key="4">
    <source>
        <dbReference type="EMBL" id="QYZ72260.1"/>
    </source>
</evidence>
<gene>
    <name evidence="4" type="ORF">JO391_21225</name>
</gene>
<dbReference type="EMBL" id="CP069373">
    <property type="protein sequence ID" value="QYZ72260.1"/>
    <property type="molecule type" value="Genomic_DNA"/>
</dbReference>
<dbReference type="KEGG" id="nsm:JO391_21225"/>
<dbReference type="InterPro" id="IPR025282">
    <property type="entry name" value="DUF4214"/>
</dbReference>
<dbReference type="Gene3D" id="1.10.3130.20">
    <property type="entry name" value="Phycobilisome linker domain"/>
    <property type="match status" value="2"/>
</dbReference>
<feature type="domain" description="DUF4214" evidence="3">
    <location>
        <begin position="722"/>
        <end position="789"/>
    </location>
</feature>
<evidence type="ECO:0000256" key="1">
    <source>
        <dbReference type="ARBA" id="ARBA00004613"/>
    </source>
</evidence>
<feature type="domain" description="DUF4214" evidence="3">
    <location>
        <begin position="599"/>
        <end position="666"/>
    </location>
</feature>
<evidence type="ECO:0000256" key="2">
    <source>
        <dbReference type="ARBA" id="ARBA00022525"/>
    </source>
</evidence>
<dbReference type="RefSeq" id="WP_220664823.1">
    <property type="nucleotide sequence ID" value="NZ_CP069373.1"/>
</dbReference>
<dbReference type="InterPro" id="IPR038255">
    <property type="entry name" value="PBS_linker_sf"/>
</dbReference>
<dbReference type="InterPro" id="IPR001343">
    <property type="entry name" value="Hemolysn_Ca-bd"/>
</dbReference>
<dbReference type="Proteomes" id="UP000826300">
    <property type="component" value="Plasmid unnamed3"/>
</dbReference>
<dbReference type="PRINTS" id="PR00313">
    <property type="entry name" value="CABNDNGRPT"/>
</dbReference>
<dbReference type="PANTHER" id="PTHR38340">
    <property type="entry name" value="S-LAYER PROTEIN"/>
    <property type="match status" value="1"/>
</dbReference>
<organism evidence="4 5">
    <name type="scientific">Neotabrizicola shimadae</name>
    <dbReference type="NCBI Taxonomy" id="2807096"/>
    <lineage>
        <taxon>Bacteria</taxon>
        <taxon>Pseudomonadati</taxon>
        <taxon>Pseudomonadota</taxon>
        <taxon>Alphaproteobacteria</taxon>
        <taxon>Rhodobacterales</taxon>
        <taxon>Paracoccaceae</taxon>
        <taxon>Neotabrizicola</taxon>
    </lineage>
</organism>
<dbReference type="InterPro" id="IPR050557">
    <property type="entry name" value="RTX_toxin/Mannuronan_C5-epim"/>
</dbReference>
<dbReference type="SUPFAM" id="SSF50956">
    <property type="entry name" value="Thermostable phytase (3-phytase)"/>
    <property type="match status" value="1"/>
</dbReference>
<dbReference type="SUPFAM" id="SSF51120">
    <property type="entry name" value="beta-Roll"/>
    <property type="match status" value="3"/>
</dbReference>
<dbReference type="InterPro" id="IPR018511">
    <property type="entry name" value="Hemolysin-typ_Ca-bd_CS"/>
</dbReference>
<dbReference type="AlphaFoldDB" id="A0A8G0ZZ36"/>
<dbReference type="GO" id="GO:0005576">
    <property type="term" value="C:extracellular region"/>
    <property type="evidence" value="ECO:0007669"/>
    <property type="project" value="UniProtKB-SubCell"/>
</dbReference>
<dbReference type="Pfam" id="PF00353">
    <property type="entry name" value="HemolysinCabind"/>
    <property type="match status" value="3"/>
</dbReference>
<accession>A0A8G0ZZ36</accession>
<evidence type="ECO:0000313" key="5">
    <source>
        <dbReference type="Proteomes" id="UP000826300"/>
    </source>
</evidence>
<name>A0A8G0ZZ36_9RHOB</name>
<dbReference type="GO" id="GO:0005509">
    <property type="term" value="F:calcium ion binding"/>
    <property type="evidence" value="ECO:0007669"/>
    <property type="project" value="InterPro"/>
</dbReference>
<sequence>MGTDPFRLVGTLSDAGAAWFAGIGTLVLADTAFGGRLFALSPGGDLLLWSDPETGLYTAGQAVVTTGQAWTGTPLLAQLTLGGGRALAMRDSDGNTVLRWLDDRGGISGPDVLLHGVGAVNRIGSAAMTGGADLLYWTAPGTPGVSLALRSAAGVVTPLSRLAVDGGGDGSDISDIAVITRGGSVFLCVASRGADSVTLLQLDRTSGAMLAATRLSPAENLAVDQPARLVTLQSGGRDYLLIGAAGTSSITVAELTAAGRLAVTDQVGDDLFSRFQGMTVLKAATIGDRSFIIAGGADDGLSLMTLLPGGRLLQLGVIADSTAMALDNPSALTVRAAAGGGLDLFVASGSESGLTRLHVDTGSLAPVLRAAASGSKLAGDARNDLLVGGAGEDKLDGGAGNDILVDGAGRDTLTGGSGADVFVMTADGALDRIAGFTPGEDRLDLSAYGRVYSRDAFSFHSIAGGVELRFGDERLQLFSTDGRGIDPASLGDRDLLDLWHIPVVPVSTSGVRIEGGAAADLLFGTSGNDTMTGGAGRDSLSGGAGEDLVLGQAQDAGFDPFAAQVYRLYRATLDRPPEATGLLGWSGRLAAGMTLQEAAAGFVASREFQLRYGATTDAQFVTLLYNNVLDRAPDPTGFAAWTRAMANGMSRERVVLGFSESQEFRKTTAPETLGASRAGLQADWADDVYRLYRATLDRPPEAAGLLHWSGQMAAGMTPLAAAAGFVASREFQLRYGATTDAQFVTLLYNNVLDRAPDPTGFATWTRAIANGMSRERVVLGFSESQEFRKTTAAALTDWMRAFLPDDQLSVSPGADLLMGGIGADSFVLAPGLGSGHRVADLEPWDRIDLTAFGYADAAAALAHVTTTAAGTLFSDQGVSVTFCDIAPSSITAEMLLI</sequence>
<keyword evidence="2" id="KW-0964">Secreted</keyword>
<dbReference type="PANTHER" id="PTHR38340:SF1">
    <property type="entry name" value="S-LAYER PROTEIN"/>
    <property type="match status" value="1"/>
</dbReference>
<geneLocation type="plasmid" evidence="4 5">
    <name>unnamed3</name>
</geneLocation>
<dbReference type="Pfam" id="PF13946">
    <property type="entry name" value="DUF4214"/>
    <property type="match status" value="2"/>
</dbReference>